<dbReference type="NCBIfam" id="NF038403">
    <property type="entry name" value="perm_prefix_1"/>
    <property type="match status" value="1"/>
</dbReference>
<organism evidence="2 3">
    <name type="scientific">Streptomyces pini</name>
    <dbReference type="NCBI Taxonomy" id="1520580"/>
    <lineage>
        <taxon>Bacteria</taxon>
        <taxon>Bacillati</taxon>
        <taxon>Actinomycetota</taxon>
        <taxon>Actinomycetes</taxon>
        <taxon>Kitasatosporales</taxon>
        <taxon>Streptomycetaceae</taxon>
        <taxon>Streptomyces</taxon>
    </lineage>
</organism>
<feature type="transmembrane region" description="Helical" evidence="1">
    <location>
        <begin position="192"/>
        <end position="210"/>
    </location>
</feature>
<feature type="transmembrane region" description="Helical" evidence="1">
    <location>
        <begin position="117"/>
        <end position="137"/>
    </location>
</feature>
<protein>
    <submittedName>
        <fullName evidence="2">Uncharacterized protein</fullName>
    </submittedName>
</protein>
<keyword evidence="1" id="KW-1133">Transmembrane helix</keyword>
<keyword evidence="1" id="KW-0472">Membrane</keyword>
<dbReference type="RefSeq" id="WP_093852077.1">
    <property type="nucleotide sequence ID" value="NZ_FOSG01000025.1"/>
</dbReference>
<sequence length="213" mass="22157">MIDRYVTELSRTLRGPRTAKADLLAEARDGLIDAADAYEDSGLNRESAERQAVADFGPVHVVAPDYQAELGLAQGRRTAILICAVMLTQPVAWRVMQTLTKDAPGGHGGRGYELVDAAARWSGGITIALGLAVLFATGTGVRRLGSPRLVARVTGIFAFTVCAVFAVLGLLLTLSDPATHSPLSPTGLPSTLVVLGIPLAGIGVAGRRCLSAA</sequence>
<feature type="transmembrane region" description="Helical" evidence="1">
    <location>
        <begin position="79"/>
        <end position="97"/>
    </location>
</feature>
<feature type="transmembrane region" description="Helical" evidence="1">
    <location>
        <begin position="149"/>
        <end position="172"/>
    </location>
</feature>
<dbReference type="InterPro" id="IPR047928">
    <property type="entry name" value="Perm_prefix_1"/>
</dbReference>
<evidence type="ECO:0000256" key="1">
    <source>
        <dbReference type="SAM" id="Phobius"/>
    </source>
</evidence>
<name>A0A1I4K1C9_9ACTN</name>
<dbReference type="EMBL" id="FOSG01000025">
    <property type="protein sequence ID" value="SFL72549.1"/>
    <property type="molecule type" value="Genomic_DNA"/>
</dbReference>
<evidence type="ECO:0000313" key="3">
    <source>
        <dbReference type="Proteomes" id="UP000198928"/>
    </source>
</evidence>
<dbReference type="Pfam" id="PF22564">
    <property type="entry name" value="HAAS"/>
    <property type="match status" value="1"/>
</dbReference>
<accession>A0A1I4K1C9</accession>
<proteinExistence type="predicted"/>
<keyword evidence="3" id="KW-1185">Reference proteome</keyword>
<gene>
    <name evidence="2" type="ORF">SAMN05192584_12556</name>
</gene>
<dbReference type="AlphaFoldDB" id="A0A1I4K1C9"/>
<dbReference type="Proteomes" id="UP000198928">
    <property type="component" value="Unassembled WGS sequence"/>
</dbReference>
<evidence type="ECO:0000313" key="2">
    <source>
        <dbReference type="EMBL" id="SFL72549.1"/>
    </source>
</evidence>
<dbReference type="OrthoDB" id="5187995at2"/>
<keyword evidence="1" id="KW-0812">Transmembrane</keyword>
<reference evidence="3" key="1">
    <citation type="submission" date="2016-10" db="EMBL/GenBank/DDBJ databases">
        <authorList>
            <person name="Varghese N."/>
            <person name="Submissions S."/>
        </authorList>
    </citation>
    <scope>NUCLEOTIDE SEQUENCE [LARGE SCALE GENOMIC DNA]</scope>
    <source>
        <strain evidence="3">PL19</strain>
    </source>
</reference>